<keyword evidence="2" id="KW-1185">Reference proteome</keyword>
<protein>
    <submittedName>
        <fullName evidence="1">Uncharacterized protein</fullName>
    </submittedName>
</protein>
<dbReference type="Proteomes" id="UP001500979">
    <property type="component" value="Unassembled WGS sequence"/>
</dbReference>
<proteinExistence type="predicted"/>
<comment type="caution">
    <text evidence="1">The sequence shown here is derived from an EMBL/GenBank/DDBJ whole genome shotgun (WGS) entry which is preliminary data.</text>
</comment>
<sequence>MNENTNETLDNILEEGAARVIEERWLSIDDLEGEVKQAAEAAYSAYDAWQKAAQTLQQAAEAAMS</sequence>
<reference evidence="1 2" key="1">
    <citation type="journal article" date="2019" name="Int. J. Syst. Evol. Microbiol.">
        <title>The Global Catalogue of Microorganisms (GCM) 10K type strain sequencing project: providing services to taxonomists for standard genome sequencing and annotation.</title>
        <authorList>
            <consortium name="The Broad Institute Genomics Platform"/>
            <consortium name="The Broad Institute Genome Sequencing Center for Infectious Disease"/>
            <person name="Wu L."/>
            <person name="Ma J."/>
        </authorList>
    </citation>
    <scope>NUCLEOTIDE SEQUENCE [LARGE SCALE GENOMIC DNA]</scope>
    <source>
        <strain evidence="1 2">JCM 9383</strain>
    </source>
</reference>
<name>A0ABN3V162_9PSEU</name>
<evidence type="ECO:0000313" key="2">
    <source>
        <dbReference type="Proteomes" id="UP001500979"/>
    </source>
</evidence>
<dbReference type="RefSeq" id="WP_344677380.1">
    <property type="nucleotide sequence ID" value="NZ_BAAAUX010000001.1"/>
</dbReference>
<organism evidence="1 2">
    <name type="scientific">Saccharopolyspora taberi</name>
    <dbReference type="NCBI Taxonomy" id="60895"/>
    <lineage>
        <taxon>Bacteria</taxon>
        <taxon>Bacillati</taxon>
        <taxon>Actinomycetota</taxon>
        <taxon>Actinomycetes</taxon>
        <taxon>Pseudonocardiales</taxon>
        <taxon>Pseudonocardiaceae</taxon>
        <taxon>Saccharopolyspora</taxon>
    </lineage>
</organism>
<accession>A0ABN3V162</accession>
<dbReference type="EMBL" id="BAAAUX010000001">
    <property type="protein sequence ID" value="GAA2773815.1"/>
    <property type="molecule type" value="Genomic_DNA"/>
</dbReference>
<evidence type="ECO:0000313" key="1">
    <source>
        <dbReference type="EMBL" id="GAA2773815.1"/>
    </source>
</evidence>
<gene>
    <name evidence="1" type="ORF">GCM10010470_01980</name>
</gene>